<evidence type="ECO:0000256" key="6">
    <source>
        <dbReference type="SAM" id="MobiDB-lite"/>
    </source>
</evidence>
<evidence type="ECO:0000256" key="1">
    <source>
        <dbReference type="ARBA" id="ARBA00006019"/>
    </source>
</evidence>
<dbReference type="InterPro" id="IPR045093">
    <property type="entry name" value="Cullin"/>
</dbReference>
<dbReference type="SUPFAM" id="SSF74788">
    <property type="entry name" value="Cullin repeat-like"/>
    <property type="match status" value="1"/>
</dbReference>
<evidence type="ECO:0000256" key="3">
    <source>
        <dbReference type="ARBA" id="ARBA00022843"/>
    </source>
</evidence>
<dbReference type="Proteomes" id="UP000559027">
    <property type="component" value="Unassembled WGS sequence"/>
</dbReference>
<dbReference type="InterPro" id="IPR019559">
    <property type="entry name" value="Cullin_neddylation_domain"/>
</dbReference>
<evidence type="ECO:0000259" key="7">
    <source>
        <dbReference type="PROSITE" id="PS50069"/>
    </source>
</evidence>
<feature type="domain" description="Cullin family profile" evidence="7">
    <location>
        <begin position="415"/>
        <end position="646"/>
    </location>
</feature>
<dbReference type="FunFam" id="1.20.1310.10:FF:000002">
    <property type="entry name" value="cullin-3 isoform X1"/>
    <property type="match status" value="1"/>
</dbReference>
<dbReference type="PROSITE" id="PS50069">
    <property type="entry name" value="CULLIN_2"/>
    <property type="match status" value="1"/>
</dbReference>
<keyword evidence="9" id="KW-1185">Reference proteome</keyword>
<name>A0A8H5G6P9_9AGAR</name>
<dbReference type="SMART" id="SM00182">
    <property type="entry name" value="CULLIN"/>
    <property type="match status" value="1"/>
</dbReference>
<proteinExistence type="inferred from homology"/>
<dbReference type="InterPro" id="IPR036390">
    <property type="entry name" value="WH_DNA-bd_sf"/>
</dbReference>
<evidence type="ECO:0000313" key="9">
    <source>
        <dbReference type="Proteomes" id="UP000559027"/>
    </source>
</evidence>
<keyword evidence="3" id="KW-0832">Ubl conjugation</keyword>
<evidence type="ECO:0000256" key="2">
    <source>
        <dbReference type="ARBA" id="ARBA00022499"/>
    </source>
</evidence>
<dbReference type="InterPro" id="IPR016159">
    <property type="entry name" value="Cullin_repeat-like_dom_sf"/>
</dbReference>
<dbReference type="OrthoDB" id="27073at2759"/>
<dbReference type="SUPFAM" id="SSF46785">
    <property type="entry name" value="Winged helix' DNA-binding domain"/>
    <property type="match status" value="1"/>
</dbReference>
<evidence type="ECO:0000256" key="5">
    <source>
        <dbReference type="RuleBase" id="RU003829"/>
    </source>
</evidence>
<dbReference type="AlphaFoldDB" id="A0A8H5G6P9"/>
<dbReference type="PROSITE" id="PS01256">
    <property type="entry name" value="CULLIN_1"/>
    <property type="match status" value="1"/>
</dbReference>
<dbReference type="GO" id="GO:0006511">
    <property type="term" value="P:ubiquitin-dependent protein catabolic process"/>
    <property type="evidence" value="ECO:0007669"/>
    <property type="project" value="InterPro"/>
</dbReference>
<dbReference type="SMART" id="SM00884">
    <property type="entry name" value="Cullin_Nedd8"/>
    <property type="match status" value="1"/>
</dbReference>
<dbReference type="InterPro" id="IPR059120">
    <property type="entry name" value="Cullin-like_AB"/>
</dbReference>
<dbReference type="FunFam" id="1.10.10.10:FF:000014">
    <property type="entry name" value="Cullin 1"/>
    <property type="match status" value="1"/>
</dbReference>
<feature type="region of interest" description="Disordered" evidence="6">
    <location>
        <begin position="338"/>
        <end position="363"/>
    </location>
</feature>
<dbReference type="Pfam" id="PF10557">
    <property type="entry name" value="Cullin_Nedd8"/>
    <property type="match status" value="1"/>
</dbReference>
<dbReference type="InterPro" id="IPR016158">
    <property type="entry name" value="Cullin_homology"/>
</dbReference>
<dbReference type="EMBL" id="JAACJO010000004">
    <property type="protein sequence ID" value="KAF5359399.1"/>
    <property type="molecule type" value="Genomic_DNA"/>
</dbReference>
<feature type="compositionally biased region" description="Basic and acidic residues" evidence="6">
    <location>
        <begin position="346"/>
        <end position="356"/>
    </location>
</feature>
<dbReference type="Gene3D" id="3.30.230.130">
    <property type="entry name" value="Cullin, Chain C, Domain 2"/>
    <property type="match status" value="1"/>
</dbReference>
<evidence type="ECO:0000256" key="4">
    <source>
        <dbReference type="PROSITE-ProRule" id="PRU00330"/>
    </source>
</evidence>
<dbReference type="GO" id="GO:0031625">
    <property type="term" value="F:ubiquitin protein ligase binding"/>
    <property type="evidence" value="ECO:0007669"/>
    <property type="project" value="InterPro"/>
</dbReference>
<accession>A0A8H5G6P9</accession>
<keyword evidence="2" id="KW-1017">Isopeptide bond</keyword>
<organism evidence="8 9">
    <name type="scientific">Leucocoprinus leucothites</name>
    <dbReference type="NCBI Taxonomy" id="201217"/>
    <lineage>
        <taxon>Eukaryota</taxon>
        <taxon>Fungi</taxon>
        <taxon>Dikarya</taxon>
        <taxon>Basidiomycota</taxon>
        <taxon>Agaricomycotina</taxon>
        <taxon>Agaricomycetes</taxon>
        <taxon>Agaricomycetidae</taxon>
        <taxon>Agaricales</taxon>
        <taxon>Agaricineae</taxon>
        <taxon>Agaricaceae</taxon>
        <taxon>Leucocoprinus</taxon>
    </lineage>
</organism>
<dbReference type="InterPro" id="IPR001373">
    <property type="entry name" value="Cullin_N"/>
</dbReference>
<dbReference type="SUPFAM" id="SSF75632">
    <property type="entry name" value="Cullin homology domain"/>
    <property type="match status" value="1"/>
</dbReference>
<dbReference type="InterPro" id="IPR036317">
    <property type="entry name" value="Cullin_homology_sf"/>
</dbReference>
<dbReference type="Pfam" id="PF00888">
    <property type="entry name" value="Cullin"/>
    <property type="match status" value="1"/>
</dbReference>
<protein>
    <recommendedName>
        <fullName evidence="7">Cullin family profile domain-containing protein</fullName>
    </recommendedName>
</protein>
<dbReference type="Pfam" id="PF26557">
    <property type="entry name" value="Cullin_AB"/>
    <property type="match status" value="1"/>
</dbReference>
<dbReference type="FunFam" id="1.20.1310.10:FF:000001">
    <property type="entry name" value="Cullin 3"/>
    <property type="match status" value="1"/>
</dbReference>
<sequence>MSTSAIRRPTKKQIKVPKKYGPEFSVDSTWAQLSRNIREIQHSNAHNLSFEENHRYGYNMVLNRQGNALYNGLKDLVREHLKELADAHIFPAFPVSEEQQTHEGEVLLKALRKVWDDHTSSMTKIGQILKYMDRVYVRQQSLLETWDLGLDLFIKNIIQRDRIQGVLITAILNQIRYEREGYTVNQAAVQSCVDVFLRLRIDGVTIYKRELEPVLLEQTTSFYQEEGKTLVQSCDAPQFLKKVERRFEEEDLRAHHYLASQTAPAIEQILKDHLLTPHLSDVISKPQSGLDIMIDSDKIRELRRLYRLYTSVPTGLAILKKALKDSITSRGKAINENALGTDPVEGAERGDTDPKGKGKAKAPMNTLTPATEWVQRVLELKDRFDHVWRDAFRSDRDVEVATNEAFESFINQNDKCSEFLSLFIDDNLRRGLKGKTDTEIAAVLDKTITVFRYVTEKDVFERYYKGHLSKRLLQSRSVSEDTEREMLSRLKVECGYQFTQKLEGMFNDIKLSAEAMEIYQTYLAKTTPPEVPINVIVMTSTYWPMSHSASPCNISPLLAKSCQSFEQFYLSRHSGRRLTWQYGLGNADVRVRFKTRSHDLSVSTFALVILLLFADLGDSDFLTYSEIKEATSIVDNELKRHLQSLACGKFKILKKHPPGRDVDDDDSFSFNNDFTCSMQKIKIATVSSKIETTQERKETRDRIDEERKHQVDACIVRIMKDRKHMTHIDLVNEAIRQLTGRFNPEPILIKRRIENLIEREYLERCEDRKSYNYLA</sequence>
<gene>
    <name evidence="8" type="ORF">D9756_003395</name>
</gene>
<dbReference type="Gene3D" id="1.20.1310.10">
    <property type="entry name" value="Cullin Repeats"/>
    <property type="match status" value="4"/>
</dbReference>
<comment type="similarity">
    <text evidence="1 4 5">Belongs to the cullin family.</text>
</comment>
<dbReference type="Gene3D" id="1.10.10.10">
    <property type="entry name" value="Winged helix-like DNA-binding domain superfamily/Winged helix DNA-binding domain"/>
    <property type="match status" value="1"/>
</dbReference>
<reference evidence="8 9" key="1">
    <citation type="journal article" date="2020" name="ISME J.">
        <title>Uncovering the hidden diversity of litter-decomposition mechanisms in mushroom-forming fungi.</title>
        <authorList>
            <person name="Floudas D."/>
            <person name="Bentzer J."/>
            <person name="Ahren D."/>
            <person name="Johansson T."/>
            <person name="Persson P."/>
            <person name="Tunlid A."/>
        </authorList>
    </citation>
    <scope>NUCLEOTIDE SEQUENCE [LARGE SCALE GENOMIC DNA]</scope>
    <source>
        <strain evidence="8 9">CBS 146.42</strain>
    </source>
</reference>
<comment type="caution">
    <text evidence="8">The sequence shown here is derived from an EMBL/GenBank/DDBJ whole genome shotgun (WGS) entry which is preliminary data.</text>
</comment>
<dbReference type="InterPro" id="IPR016157">
    <property type="entry name" value="Cullin_CS"/>
</dbReference>
<dbReference type="InterPro" id="IPR036388">
    <property type="entry name" value="WH-like_DNA-bd_sf"/>
</dbReference>
<dbReference type="GO" id="GO:0031461">
    <property type="term" value="C:cullin-RING ubiquitin ligase complex"/>
    <property type="evidence" value="ECO:0007669"/>
    <property type="project" value="InterPro"/>
</dbReference>
<dbReference type="PANTHER" id="PTHR11932">
    <property type="entry name" value="CULLIN"/>
    <property type="match status" value="1"/>
</dbReference>
<evidence type="ECO:0000313" key="8">
    <source>
        <dbReference type="EMBL" id="KAF5359399.1"/>
    </source>
</evidence>